<dbReference type="RefSeq" id="WP_120239455.1">
    <property type="nucleotide sequence ID" value="NZ_RAPQ01000008.1"/>
</dbReference>
<evidence type="ECO:0000256" key="5">
    <source>
        <dbReference type="ARBA" id="ARBA00022679"/>
    </source>
</evidence>
<keyword evidence="3" id="KW-1003">Cell membrane</keyword>
<comment type="caution">
    <text evidence="20">The sequence shown here is derived from an EMBL/GenBank/DDBJ whole genome shotgun (WGS) entry which is preliminary data.</text>
</comment>
<dbReference type="InterPro" id="IPR000829">
    <property type="entry name" value="DAGK"/>
</dbReference>
<name>A0A419XAG2_9BACT</name>
<feature type="binding site" evidence="17">
    <location>
        <position position="30"/>
    </location>
    <ligand>
        <name>ATP</name>
        <dbReference type="ChEBI" id="CHEBI:30616"/>
    </ligand>
</feature>
<feature type="binding site" evidence="18">
    <location>
        <position position="78"/>
    </location>
    <ligand>
        <name>a divalent metal cation</name>
        <dbReference type="ChEBI" id="CHEBI:60240"/>
    </ligand>
</feature>
<evidence type="ECO:0000256" key="7">
    <source>
        <dbReference type="ARBA" id="ARBA00022741"/>
    </source>
</evidence>
<sequence length="132" mass="14660">MNKKSKFSIKTLLNSFKHALRGVKIAVKEEDNAKIHLGIGIIMYVLSAVLKLKKMEIVAVLFSIGFVVVAELFNSAIENLCDFVQPNHHKQIKKIKDISAAAVLISAITAFIIGVLIYTDYLMNIASRFLTP</sequence>
<dbReference type="AlphaFoldDB" id="A0A419XAG2"/>
<evidence type="ECO:0000313" key="21">
    <source>
        <dbReference type="Proteomes" id="UP000284531"/>
    </source>
</evidence>
<dbReference type="GO" id="GO:0046872">
    <property type="term" value="F:metal ion binding"/>
    <property type="evidence" value="ECO:0007669"/>
    <property type="project" value="UniProtKB-KW"/>
</dbReference>
<dbReference type="GO" id="GO:0005524">
    <property type="term" value="F:ATP binding"/>
    <property type="evidence" value="ECO:0007669"/>
    <property type="project" value="UniProtKB-KW"/>
</dbReference>
<evidence type="ECO:0000256" key="11">
    <source>
        <dbReference type="ARBA" id="ARBA00023098"/>
    </source>
</evidence>
<feature type="active site" description="Proton acceptor" evidence="15">
    <location>
        <position position="71"/>
    </location>
</feature>
<evidence type="ECO:0000256" key="1">
    <source>
        <dbReference type="ARBA" id="ARBA00004651"/>
    </source>
</evidence>
<keyword evidence="8 20" id="KW-0418">Kinase</keyword>
<evidence type="ECO:0000256" key="2">
    <source>
        <dbReference type="ARBA" id="ARBA00005967"/>
    </source>
</evidence>
<keyword evidence="18" id="KW-0460">Magnesium</keyword>
<feature type="transmembrane region" description="Helical" evidence="19">
    <location>
        <begin position="58"/>
        <end position="77"/>
    </location>
</feature>
<organism evidence="20 21">
    <name type="scientific">Marinifilum flexuosum</name>
    <dbReference type="NCBI Taxonomy" id="1117708"/>
    <lineage>
        <taxon>Bacteria</taxon>
        <taxon>Pseudomonadati</taxon>
        <taxon>Bacteroidota</taxon>
        <taxon>Bacteroidia</taxon>
        <taxon>Marinilabiliales</taxon>
        <taxon>Marinifilaceae</taxon>
    </lineage>
</organism>
<evidence type="ECO:0000256" key="12">
    <source>
        <dbReference type="ARBA" id="ARBA00023136"/>
    </source>
</evidence>
<keyword evidence="13" id="KW-0594">Phospholipid biosynthesis</keyword>
<dbReference type="Gene3D" id="1.10.287.3610">
    <property type="match status" value="1"/>
</dbReference>
<gene>
    <name evidence="20" type="ORF">BXY64_1732</name>
</gene>
<evidence type="ECO:0000256" key="14">
    <source>
        <dbReference type="ARBA" id="ARBA00023264"/>
    </source>
</evidence>
<evidence type="ECO:0000256" key="15">
    <source>
        <dbReference type="PIRSR" id="PIRSR600829-1"/>
    </source>
</evidence>
<evidence type="ECO:0000256" key="6">
    <source>
        <dbReference type="ARBA" id="ARBA00022692"/>
    </source>
</evidence>
<dbReference type="PANTHER" id="PTHR34299:SF1">
    <property type="entry name" value="DIACYLGLYCEROL KINASE"/>
    <property type="match status" value="1"/>
</dbReference>
<evidence type="ECO:0000256" key="8">
    <source>
        <dbReference type="ARBA" id="ARBA00022777"/>
    </source>
</evidence>
<keyword evidence="11" id="KW-0443">Lipid metabolism</keyword>
<accession>A0A419XAG2</accession>
<feature type="binding site" evidence="17">
    <location>
        <begin position="96"/>
        <end position="97"/>
    </location>
    <ligand>
        <name>ATP</name>
        <dbReference type="ChEBI" id="CHEBI:30616"/>
    </ligand>
</feature>
<keyword evidence="7 17" id="KW-0547">Nucleotide-binding</keyword>
<dbReference type="CDD" id="cd14265">
    <property type="entry name" value="UDPK_IM_like"/>
    <property type="match status" value="1"/>
</dbReference>
<reference evidence="20 21" key="1">
    <citation type="submission" date="2018-09" db="EMBL/GenBank/DDBJ databases">
        <title>Genomic Encyclopedia of Archaeal and Bacterial Type Strains, Phase II (KMG-II): from individual species to whole genera.</title>
        <authorList>
            <person name="Goeker M."/>
        </authorList>
    </citation>
    <scope>NUCLEOTIDE SEQUENCE [LARGE SCALE GENOMIC DNA]</scope>
    <source>
        <strain evidence="20 21">DSM 21950</strain>
    </source>
</reference>
<keyword evidence="5" id="KW-0808">Transferase</keyword>
<evidence type="ECO:0000256" key="9">
    <source>
        <dbReference type="ARBA" id="ARBA00022840"/>
    </source>
</evidence>
<evidence type="ECO:0000256" key="13">
    <source>
        <dbReference type="ARBA" id="ARBA00023209"/>
    </source>
</evidence>
<feature type="binding site" evidence="18">
    <location>
        <position position="30"/>
    </location>
    <ligand>
        <name>a divalent metal cation</name>
        <dbReference type="ChEBI" id="CHEBI:60240"/>
    </ligand>
</feature>
<keyword evidence="12 19" id="KW-0472">Membrane</keyword>
<proteinExistence type="inferred from homology"/>
<dbReference type="PANTHER" id="PTHR34299">
    <property type="entry name" value="DIACYLGLYCEROL KINASE"/>
    <property type="match status" value="1"/>
</dbReference>
<comment type="cofactor">
    <cofactor evidence="18">
        <name>Mg(2+)</name>
        <dbReference type="ChEBI" id="CHEBI:18420"/>
    </cofactor>
    <text evidence="18">Mn(2+), Zn(2+), Cd(2+) and Co(2+) support activity to lesser extents.</text>
</comment>
<evidence type="ECO:0000256" key="4">
    <source>
        <dbReference type="ARBA" id="ARBA00022516"/>
    </source>
</evidence>
<keyword evidence="4" id="KW-0444">Lipid biosynthesis</keyword>
<dbReference type="Proteomes" id="UP000284531">
    <property type="component" value="Unassembled WGS sequence"/>
</dbReference>
<dbReference type="OrthoDB" id="1493837at2"/>
<dbReference type="GO" id="GO:0016301">
    <property type="term" value="F:kinase activity"/>
    <property type="evidence" value="ECO:0007669"/>
    <property type="project" value="UniProtKB-KW"/>
</dbReference>
<keyword evidence="6 19" id="KW-0812">Transmembrane</keyword>
<dbReference type="GO" id="GO:0008654">
    <property type="term" value="P:phospholipid biosynthetic process"/>
    <property type="evidence" value="ECO:0007669"/>
    <property type="project" value="UniProtKB-KW"/>
</dbReference>
<dbReference type="InterPro" id="IPR036945">
    <property type="entry name" value="DAGK_sf"/>
</dbReference>
<keyword evidence="18" id="KW-0479">Metal-binding</keyword>
<feature type="transmembrane region" description="Helical" evidence="19">
    <location>
        <begin position="35"/>
        <end position="52"/>
    </location>
</feature>
<dbReference type="Pfam" id="PF01219">
    <property type="entry name" value="DAGK_prokar"/>
    <property type="match status" value="1"/>
</dbReference>
<keyword evidence="9 17" id="KW-0067">ATP-binding</keyword>
<dbReference type="InterPro" id="IPR033717">
    <property type="entry name" value="UDPK"/>
</dbReference>
<dbReference type="GO" id="GO:0005886">
    <property type="term" value="C:plasma membrane"/>
    <property type="evidence" value="ECO:0007669"/>
    <property type="project" value="UniProtKB-SubCell"/>
</dbReference>
<keyword evidence="14" id="KW-1208">Phospholipid metabolism</keyword>
<evidence type="ECO:0000256" key="19">
    <source>
        <dbReference type="SAM" id="Phobius"/>
    </source>
</evidence>
<dbReference type="EMBL" id="RAPQ01000008">
    <property type="protein sequence ID" value="RKE04705.1"/>
    <property type="molecule type" value="Genomic_DNA"/>
</dbReference>
<evidence type="ECO:0000256" key="3">
    <source>
        <dbReference type="ARBA" id="ARBA00022475"/>
    </source>
</evidence>
<evidence type="ECO:0000256" key="10">
    <source>
        <dbReference type="ARBA" id="ARBA00022989"/>
    </source>
</evidence>
<evidence type="ECO:0000256" key="18">
    <source>
        <dbReference type="PIRSR" id="PIRSR600829-4"/>
    </source>
</evidence>
<keyword evidence="10 19" id="KW-1133">Transmembrane helix</keyword>
<keyword evidence="21" id="KW-1185">Reference proteome</keyword>
<evidence type="ECO:0000256" key="16">
    <source>
        <dbReference type="PIRSR" id="PIRSR600829-2"/>
    </source>
</evidence>
<comment type="subcellular location">
    <subcellularLocation>
        <location evidence="1">Cell membrane</location>
        <topology evidence="1">Multi-pass membrane protein</topology>
    </subcellularLocation>
</comment>
<evidence type="ECO:0000313" key="20">
    <source>
        <dbReference type="EMBL" id="RKE04705.1"/>
    </source>
</evidence>
<feature type="binding site" evidence="17">
    <location>
        <position position="78"/>
    </location>
    <ligand>
        <name>ATP</name>
        <dbReference type="ChEBI" id="CHEBI:30616"/>
    </ligand>
</feature>
<protein>
    <submittedName>
        <fullName evidence="20">Undecaprenol kinase</fullName>
    </submittedName>
</protein>
<comment type="similarity">
    <text evidence="2">Belongs to the bacterial diacylglycerol kinase family.</text>
</comment>
<feature type="transmembrane region" description="Helical" evidence="19">
    <location>
        <begin position="98"/>
        <end position="118"/>
    </location>
</feature>
<feature type="binding site" evidence="16">
    <location>
        <position position="71"/>
    </location>
    <ligand>
        <name>substrate</name>
    </ligand>
</feature>
<evidence type="ECO:0000256" key="17">
    <source>
        <dbReference type="PIRSR" id="PIRSR600829-3"/>
    </source>
</evidence>